<dbReference type="OrthoDB" id="2017408at2759"/>
<dbReference type="EMBL" id="JADCNL010000001">
    <property type="protein sequence ID" value="KAG0498488.1"/>
    <property type="molecule type" value="Genomic_DNA"/>
</dbReference>
<protein>
    <recommendedName>
        <fullName evidence="1">CRAL-TRIO domain-containing protein</fullName>
    </recommendedName>
</protein>
<dbReference type="AlphaFoldDB" id="A0A835VIN1"/>
<keyword evidence="3" id="KW-1185">Reference proteome</keyword>
<name>A0A835VIN1_VANPL</name>
<evidence type="ECO:0000313" key="2">
    <source>
        <dbReference type="EMBL" id="KAG0498488.1"/>
    </source>
</evidence>
<dbReference type="PANTHER" id="PTHR46277">
    <property type="entry name" value="OS03G0850700 PROTEIN"/>
    <property type="match status" value="1"/>
</dbReference>
<feature type="domain" description="CRAL-TRIO" evidence="1">
    <location>
        <begin position="93"/>
        <end position="255"/>
    </location>
</feature>
<dbReference type="PROSITE" id="PS50191">
    <property type="entry name" value="CRAL_TRIO"/>
    <property type="match status" value="1"/>
</dbReference>
<dbReference type="Gene3D" id="1.10.8.20">
    <property type="entry name" value="N-terminal domain of phosphatidylinositol transfer protein sec14p"/>
    <property type="match status" value="1"/>
</dbReference>
<dbReference type="SUPFAM" id="SSF46938">
    <property type="entry name" value="CRAL/TRIO N-terminal domain"/>
    <property type="match status" value="1"/>
</dbReference>
<dbReference type="SMART" id="SM00516">
    <property type="entry name" value="SEC14"/>
    <property type="match status" value="1"/>
</dbReference>
<reference evidence="2 3" key="1">
    <citation type="journal article" date="2020" name="Nat. Food">
        <title>A phased Vanilla planifolia genome enables genetic improvement of flavour and production.</title>
        <authorList>
            <person name="Hasing T."/>
            <person name="Tang H."/>
            <person name="Brym M."/>
            <person name="Khazi F."/>
            <person name="Huang T."/>
            <person name="Chambers A.H."/>
        </authorList>
    </citation>
    <scope>NUCLEOTIDE SEQUENCE [LARGE SCALE GENOMIC DNA]</scope>
    <source>
        <tissue evidence="2">Leaf</tissue>
    </source>
</reference>
<dbReference type="Proteomes" id="UP000636800">
    <property type="component" value="Chromosome 1"/>
</dbReference>
<dbReference type="InterPro" id="IPR011074">
    <property type="entry name" value="CRAL/TRIO_N_dom"/>
</dbReference>
<evidence type="ECO:0000313" key="3">
    <source>
        <dbReference type="Proteomes" id="UP000636800"/>
    </source>
</evidence>
<dbReference type="SUPFAM" id="SSF52087">
    <property type="entry name" value="CRAL/TRIO domain"/>
    <property type="match status" value="1"/>
</dbReference>
<gene>
    <name evidence="2" type="ORF">HPP92_003179</name>
</gene>
<dbReference type="InterPro" id="IPR036865">
    <property type="entry name" value="CRAL-TRIO_dom_sf"/>
</dbReference>
<proteinExistence type="predicted"/>
<dbReference type="SMART" id="SM01100">
    <property type="entry name" value="CRAL_TRIO_N"/>
    <property type="match status" value="1"/>
</dbReference>
<dbReference type="CDD" id="cd00170">
    <property type="entry name" value="SEC14"/>
    <property type="match status" value="1"/>
</dbReference>
<dbReference type="InterPro" id="IPR036273">
    <property type="entry name" value="CRAL/TRIO_N_dom_sf"/>
</dbReference>
<sequence>MRYGRCPYYVVSRARGGAVCVGEMEPSEEGEWKKVSQMRSIVEAKDAGAKEVDDFMLRRFLRARDLNLERASEMFLRFLKWRRTAVPLGFISEKKIENELSQKKVLMLGFSKKGNPMAVGFASKHYPSKRDMEEFRSLVVYYLDKLCASMPGDQEKFIVIGDLKGWGYSNCDIRGYLACLEIVQSYYPERLEKAYLIHVPYLFMKAWRIIFPFIDKRTRSKYIFVDDKDIRSTLLQEIDENQLPEMYGGKLKLDLTDAAN</sequence>
<evidence type="ECO:0000259" key="1">
    <source>
        <dbReference type="PROSITE" id="PS50191"/>
    </source>
</evidence>
<organism evidence="2 3">
    <name type="scientific">Vanilla planifolia</name>
    <name type="common">Vanilla</name>
    <dbReference type="NCBI Taxonomy" id="51239"/>
    <lineage>
        <taxon>Eukaryota</taxon>
        <taxon>Viridiplantae</taxon>
        <taxon>Streptophyta</taxon>
        <taxon>Embryophyta</taxon>
        <taxon>Tracheophyta</taxon>
        <taxon>Spermatophyta</taxon>
        <taxon>Magnoliopsida</taxon>
        <taxon>Liliopsida</taxon>
        <taxon>Asparagales</taxon>
        <taxon>Orchidaceae</taxon>
        <taxon>Vanilloideae</taxon>
        <taxon>Vanilleae</taxon>
        <taxon>Vanilla</taxon>
    </lineage>
</organism>
<dbReference type="Pfam" id="PF00650">
    <property type="entry name" value="CRAL_TRIO"/>
    <property type="match status" value="1"/>
</dbReference>
<dbReference type="Gene3D" id="3.40.525.10">
    <property type="entry name" value="CRAL-TRIO lipid binding domain"/>
    <property type="match status" value="1"/>
</dbReference>
<dbReference type="InterPro" id="IPR001251">
    <property type="entry name" value="CRAL-TRIO_dom"/>
</dbReference>
<accession>A0A835VIN1</accession>
<dbReference type="PANTHER" id="PTHR46277:SF3">
    <property type="entry name" value="BINDING PROTEIN, PUTATIVE-RELATED"/>
    <property type="match status" value="1"/>
</dbReference>
<comment type="caution">
    <text evidence="2">The sequence shown here is derived from an EMBL/GenBank/DDBJ whole genome shotgun (WGS) entry which is preliminary data.</text>
</comment>